<dbReference type="PANTHER" id="PTHR12277:SF81">
    <property type="entry name" value="PROTEIN ABHD13"/>
    <property type="match status" value="1"/>
</dbReference>
<dbReference type="Proteomes" id="UP000785679">
    <property type="component" value="Unassembled WGS sequence"/>
</dbReference>
<evidence type="ECO:0008006" key="3">
    <source>
        <dbReference type="Google" id="ProtNLM"/>
    </source>
</evidence>
<name>A0A8J8NKG1_HALGN</name>
<organism evidence="1 2">
    <name type="scientific">Halteria grandinella</name>
    <dbReference type="NCBI Taxonomy" id="5974"/>
    <lineage>
        <taxon>Eukaryota</taxon>
        <taxon>Sar</taxon>
        <taxon>Alveolata</taxon>
        <taxon>Ciliophora</taxon>
        <taxon>Intramacronucleata</taxon>
        <taxon>Spirotrichea</taxon>
        <taxon>Stichotrichia</taxon>
        <taxon>Sporadotrichida</taxon>
        <taxon>Halteriidae</taxon>
        <taxon>Halteria</taxon>
    </lineage>
</organism>
<dbReference type="InterPro" id="IPR029058">
    <property type="entry name" value="AB_hydrolase_fold"/>
</dbReference>
<dbReference type="SUPFAM" id="SSF53474">
    <property type="entry name" value="alpha/beta-Hydrolases"/>
    <property type="match status" value="1"/>
</dbReference>
<dbReference type="OrthoDB" id="446723at2759"/>
<sequence>MNPDHLFLHSKSGSKLQVLYLNNKAKYTVIFSHGNAEDIYLVQSWLESYFLKQIHVNAVVYEYTGFGEANGRMPMDTSLYADIETVYLYLTDQLGIDPSTILAYGRSIGSGPSCFLGERYPLAGVILHSPIASALRVIFDLRWTLPFDKFPNIDRVKHIGCPIFVIHGRRDEIVPFKHAVMLHENSKVKYPPYYVDGAGHNNVEKYAAEYLPKIKEFLEYIESKEAGVINASEEKAVGLVRSVMDVEKQ</sequence>
<dbReference type="Gene3D" id="3.40.50.1820">
    <property type="entry name" value="alpha/beta hydrolase"/>
    <property type="match status" value="1"/>
</dbReference>
<evidence type="ECO:0000313" key="1">
    <source>
        <dbReference type="EMBL" id="TNV76364.1"/>
    </source>
</evidence>
<dbReference type="AlphaFoldDB" id="A0A8J8NKG1"/>
<gene>
    <name evidence="1" type="ORF">FGO68_gene4590</name>
</gene>
<accession>A0A8J8NKG1</accession>
<dbReference type="EMBL" id="RRYP01013734">
    <property type="protein sequence ID" value="TNV76364.1"/>
    <property type="molecule type" value="Genomic_DNA"/>
</dbReference>
<evidence type="ECO:0000313" key="2">
    <source>
        <dbReference type="Proteomes" id="UP000785679"/>
    </source>
</evidence>
<protein>
    <recommendedName>
        <fullName evidence="3">Serine aminopeptidase S33 domain-containing protein</fullName>
    </recommendedName>
</protein>
<keyword evidence="2" id="KW-1185">Reference proteome</keyword>
<dbReference type="PANTHER" id="PTHR12277">
    <property type="entry name" value="ALPHA/BETA HYDROLASE DOMAIN-CONTAINING PROTEIN"/>
    <property type="match status" value="1"/>
</dbReference>
<comment type="caution">
    <text evidence="1">The sequence shown here is derived from an EMBL/GenBank/DDBJ whole genome shotgun (WGS) entry which is preliminary data.</text>
</comment>
<proteinExistence type="predicted"/>
<reference evidence="1" key="1">
    <citation type="submission" date="2019-06" db="EMBL/GenBank/DDBJ databases">
        <authorList>
            <person name="Zheng W."/>
        </authorList>
    </citation>
    <scope>NUCLEOTIDE SEQUENCE</scope>
    <source>
        <strain evidence="1">QDHG01</strain>
    </source>
</reference>